<evidence type="ECO:0000313" key="1">
    <source>
        <dbReference type="EMBL" id="ASU14136.1"/>
    </source>
</evidence>
<dbReference type="AlphaFoldDB" id="A0A223M9L4"/>
<dbReference type="NCBIfam" id="NF045960">
    <property type="entry name" value="MHO_1580_fam"/>
    <property type="match status" value="1"/>
</dbReference>
<reference evidence="1 2" key="1">
    <citation type="submission" date="2017-08" db="EMBL/GenBank/DDBJ databases">
        <title>The complete genome sequence of a Mycoplasma hyopneumoniae isolate in Korea.</title>
        <authorList>
            <person name="Han J."/>
            <person name="Lee N."/>
        </authorList>
    </citation>
    <scope>NUCLEOTIDE SEQUENCE [LARGE SCALE GENOMIC DNA]</scope>
    <source>
        <strain evidence="1 2">KM014</strain>
    </source>
</reference>
<sequence length="402" mass="46018">MNFELAPYENPEIQIARSYGQISFSYASSSSPNGIRQFVKIERDLSSDQFSVIVTVFSKVAGKVNVYVQVNNSSPTAPKLLELLPEKFNQAVFTFGDFGQTKEKANESRFPKLDNILVYLTKENEQKILLDNVLKVRNFSDANKEYSIKKAGIGFKLLKSIKMANLGADASIEFSKTYEKIDENTIYFFPDKFSQKKHNINIFKVGLDPEVFEAGNIEKNINISNLKLTNLPVKAVTGSKNQLDLSFKFRQDIYDKNKGPEIIQGKYIVGDIFITSNSYYDPTERAVFLGNSQISQQGFVIPYNFSGTLNPKVEMSINNDYRKINVAFSQEIPKKLIDYQKKNGIYKLKITNYPTPFIKTDRIRISNQDFKYVATNFLTIQQLKDLSFTNFKEDDDEKELEE</sequence>
<evidence type="ECO:0000313" key="2">
    <source>
        <dbReference type="Proteomes" id="UP000215452"/>
    </source>
</evidence>
<name>A0A223M9L4_MESHO</name>
<dbReference type="Proteomes" id="UP000215452">
    <property type="component" value="Chromosome"/>
</dbReference>
<protein>
    <submittedName>
        <fullName evidence="1">Uncharacterized protein</fullName>
    </submittedName>
</protein>
<organism evidence="1 2">
    <name type="scientific">Mesomycoplasma hyopneumoniae</name>
    <name type="common">Mycoplasma hyopneumoniae</name>
    <dbReference type="NCBI Taxonomy" id="2099"/>
    <lineage>
        <taxon>Bacteria</taxon>
        <taxon>Bacillati</taxon>
        <taxon>Mycoplasmatota</taxon>
        <taxon>Mycoplasmoidales</taxon>
        <taxon>Metamycoplasmataceae</taxon>
        <taxon>Mesomycoplasma</taxon>
    </lineage>
</organism>
<dbReference type="EMBL" id="CP022714">
    <property type="protein sequence ID" value="ASU14136.1"/>
    <property type="molecule type" value="Genomic_DNA"/>
</dbReference>
<proteinExistence type="predicted"/>
<accession>A0A223M9L4</accession>
<gene>
    <name evidence="1" type="ORF">CIB43_00225</name>
</gene>